<dbReference type="FunFam" id="1.10.630.10:FF:000182">
    <property type="entry name" value="Cytochrome P450 3A4"/>
    <property type="match status" value="1"/>
</dbReference>
<comment type="caution">
    <text evidence="13">The sequence shown here is derived from an EMBL/GenBank/DDBJ whole genome shotgun (WGS) entry which is preliminary data.</text>
</comment>
<dbReference type="Proteomes" id="UP000828390">
    <property type="component" value="Unassembled WGS sequence"/>
</dbReference>
<keyword evidence="7 10" id="KW-0503">Monooxygenase</keyword>
<comment type="similarity">
    <text evidence="2 10">Belongs to the cytochrome P450 family.</text>
</comment>
<dbReference type="GO" id="GO:0005506">
    <property type="term" value="F:iron ion binding"/>
    <property type="evidence" value="ECO:0007669"/>
    <property type="project" value="InterPro"/>
</dbReference>
<gene>
    <name evidence="13" type="ORF">DPMN_065934</name>
</gene>
<keyword evidence="14" id="KW-1185">Reference proteome</keyword>
<evidence type="ECO:0000256" key="1">
    <source>
        <dbReference type="ARBA" id="ARBA00001971"/>
    </source>
</evidence>
<dbReference type="InterPro" id="IPR036396">
    <property type="entry name" value="Cyt_P450_sf"/>
</dbReference>
<dbReference type="InterPro" id="IPR002401">
    <property type="entry name" value="Cyt_P450_E_grp-I"/>
</dbReference>
<keyword evidence="3 9" id="KW-0349">Heme</keyword>
<evidence type="ECO:0000256" key="10">
    <source>
        <dbReference type="RuleBase" id="RU000461"/>
    </source>
</evidence>
<dbReference type="GO" id="GO:0016705">
    <property type="term" value="F:oxidoreductase activity, acting on paired donors, with incorporation or reduction of molecular oxygen"/>
    <property type="evidence" value="ECO:0007669"/>
    <property type="project" value="InterPro"/>
</dbReference>
<protein>
    <recommendedName>
        <fullName evidence="15">Cytochrome P450</fullName>
    </recommendedName>
</protein>
<dbReference type="EMBL" id="JAIWYP010000014">
    <property type="protein sequence ID" value="KAH3706547.1"/>
    <property type="molecule type" value="Genomic_DNA"/>
</dbReference>
<dbReference type="PRINTS" id="PR00385">
    <property type="entry name" value="P450"/>
</dbReference>
<keyword evidence="12" id="KW-0732">Signal</keyword>
<sequence length="517" mass="60352">MWTSVLLCVFGVLLIIFFCQRRKQMQIFIQMGIPGPKPNFLFGNLLTFWKTPMFEQYRMWAKAFGKTYGYFEGPSPVLVTSDKDILAEVFVKQFKEFHARKIFPVQVDPDKDEEVHMFFARGERWRRLRTIANPAFNTSKMRMMSPMINTQIDKFLSVLDKKCENNEEFDVYDVLQRLTFDTIAKCGFGLEADSIRKPDDEYLRNCRGVIDDTTKRPILFMFGFIFPTLHRLWISIYYWMGLLKFNPVIWLENKLGAIIKERKHSVKHESCDLLEMLFNSEYDPARTYTDPLSDSDSDVKAVARNRFLSSQELSSQCLLFLLSGYETTSTALAYVMHEMAHNPKVQLVLQEEIDRFLPFDDDVIEYDNVMKMEYLDMVWRETLRKYPLASTVIARQCMKGTTVKGMRIEPGMIIQANVWDLHYDPDVWGEDPNTFDPLRFSFENKAKLHPMAWMPFGSGPRACVGLRFAQLEGKMTIVRLLRKFKVLPADQVGKKLKIIEGATIFPKEGVKIKLVER</sequence>
<feature type="transmembrane region" description="Helical" evidence="11">
    <location>
        <begin position="218"/>
        <end position="240"/>
    </location>
</feature>
<dbReference type="PANTHER" id="PTHR24302">
    <property type="entry name" value="CYTOCHROME P450 FAMILY 3"/>
    <property type="match status" value="1"/>
</dbReference>
<organism evidence="13 14">
    <name type="scientific">Dreissena polymorpha</name>
    <name type="common">Zebra mussel</name>
    <name type="synonym">Mytilus polymorpha</name>
    <dbReference type="NCBI Taxonomy" id="45954"/>
    <lineage>
        <taxon>Eukaryota</taxon>
        <taxon>Metazoa</taxon>
        <taxon>Spiralia</taxon>
        <taxon>Lophotrochozoa</taxon>
        <taxon>Mollusca</taxon>
        <taxon>Bivalvia</taxon>
        <taxon>Autobranchia</taxon>
        <taxon>Heteroconchia</taxon>
        <taxon>Euheterodonta</taxon>
        <taxon>Imparidentia</taxon>
        <taxon>Neoheterodontei</taxon>
        <taxon>Myida</taxon>
        <taxon>Dreissenoidea</taxon>
        <taxon>Dreissenidae</taxon>
        <taxon>Dreissena</taxon>
    </lineage>
</organism>
<dbReference type="AlphaFoldDB" id="A0A9D4BSJ5"/>
<feature type="binding site" description="axial binding residue" evidence="9">
    <location>
        <position position="463"/>
    </location>
    <ligand>
        <name>heme</name>
        <dbReference type="ChEBI" id="CHEBI:30413"/>
    </ligand>
    <ligandPart>
        <name>Fe</name>
        <dbReference type="ChEBI" id="CHEBI:18248"/>
    </ligandPart>
</feature>
<feature type="signal peptide" evidence="12">
    <location>
        <begin position="1"/>
        <end position="21"/>
    </location>
</feature>
<evidence type="ECO:0000313" key="13">
    <source>
        <dbReference type="EMBL" id="KAH3706547.1"/>
    </source>
</evidence>
<dbReference type="PANTHER" id="PTHR24302:SF15">
    <property type="entry name" value="FATTY-ACID PEROXYGENASE"/>
    <property type="match status" value="1"/>
</dbReference>
<dbReference type="SUPFAM" id="SSF48264">
    <property type="entry name" value="Cytochrome P450"/>
    <property type="match status" value="1"/>
</dbReference>
<dbReference type="GO" id="GO:0020037">
    <property type="term" value="F:heme binding"/>
    <property type="evidence" value="ECO:0007669"/>
    <property type="project" value="InterPro"/>
</dbReference>
<dbReference type="CDD" id="cd11055">
    <property type="entry name" value="CYP3A-like"/>
    <property type="match status" value="1"/>
</dbReference>
<comment type="function">
    <text evidence="8">Cytochromes P450 are a group of heme-thiolate monooxygenases. They oxidize a variety of structurally unrelated compounds, including steroids, fatty acids, and xenobiotics.</text>
</comment>
<dbReference type="InterPro" id="IPR001128">
    <property type="entry name" value="Cyt_P450"/>
</dbReference>
<accession>A0A9D4BSJ5</accession>
<comment type="cofactor">
    <cofactor evidence="1 9">
        <name>heme</name>
        <dbReference type="ChEBI" id="CHEBI:30413"/>
    </cofactor>
</comment>
<evidence type="ECO:0000313" key="14">
    <source>
        <dbReference type="Proteomes" id="UP000828390"/>
    </source>
</evidence>
<dbReference type="Pfam" id="PF00067">
    <property type="entry name" value="p450"/>
    <property type="match status" value="1"/>
</dbReference>
<evidence type="ECO:0000256" key="7">
    <source>
        <dbReference type="ARBA" id="ARBA00023033"/>
    </source>
</evidence>
<dbReference type="InterPro" id="IPR017972">
    <property type="entry name" value="Cyt_P450_CS"/>
</dbReference>
<reference evidence="13" key="2">
    <citation type="submission" date="2020-11" db="EMBL/GenBank/DDBJ databases">
        <authorList>
            <person name="McCartney M.A."/>
            <person name="Auch B."/>
            <person name="Kono T."/>
            <person name="Mallez S."/>
            <person name="Becker A."/>
            <person name="Gohl D.M."/>
            <person name="Silverstein K.A.T."/>
            <person name="Koren S."/>
            <person name="Bechman K.B."/>
            <person name="Herman A."/>
            <person name="Abrahante J.E."/>
            <person name="Garbe J."/>
        </authorList>
    </citation>
    <scope>NUCLEOTIDE SEQUENCE</scope>
    <source>
        <strain evidence="13">Duluth1</strain>
        <tissue evidence="13">Whole animal</tissue>
    </source>
</reference>
<evidence type="ECO:0000256" key="6">
    <source>
        <dbReference type="ARBA" id="ARBA00023004"/>
    </source>
</evidence>
<dbReference type="PRINTS" id="PR00463">
    <property type="entry name" value="EP450I"/>
</dbReference>
<keyword evidence="4 9" id="KW-0479">Metal-binding</keyword>
<dbReference type="Gene3D" id="1.10.630.10">
    <property type="entry name" value="Cytochrome P450"/>
    <property type="match status" value="1"/>
</dbReference>
<feature type="chain" id="PRO_5039111230" description="Cytochrome P450" evidence="12">
    <location>
        <begin position="22"/>
        <end position="517"/>
    </location>
</feature>
<evidence type="ECO:0000256" key="11">
    <source>
        <dbReference type="SAM" id="Phobius"/>
    </source>
</evidence>
<proteinExistence type="inferred from homology"/>
<evidence type="ECO:0000256" key="3">
    <source>
        <dbReference type="ARBA" id="ARBA00022617"/>
    </source>
</evidence>
<dbReference type="PROSITE" id="PS00086">
    <property type="entry name" value="CYTOCHROME_P450"/>
    <property type="match status" value="1"/>
</dbReference>
<evidence type="ECO:0000256" key="4">
    <source>
        <dbReference type="ARBA" id="ARBA00022723"/>
    </source>
</evidence>
<dbReference type="InterPro" id="IPR050705">
    <property type="entry name" value="Cytochrome_P450_3A"/>
</dbReference>
<evidence type="ECO:0008006" key="15">
    <source>
        <dbReference type="Google" id="ProtNLM"/>
    </source>
</evidence>
<evidence type="ECO:0000256" key="9">
    <source>
        <dbReference type="PIRSR" id="PIRSR602401-1"/>
    </source>
</evidence>
<keyword evidence="5 10" id="KW-0560">Oxidoreductase</keyword>
<keyword evidence="11" id="KW-0472">Membrane</keyword>
<name>A0A9D4BSJ5_DREPO</name>
<keyword evidence="11" id="KW-1133">Transmembrane helix</keyword>
<dbReference type="GO" id="GO:0008395">
    <property type="term" value="F:steroid hydroxylase activity"/>
    <property type="evidence" value="ECO:0007669"/>
    <property type="project" value="TreeGrafter"/>
</dbReference>
<evidence type="ECO:0000256" key="12">
    <source>
        <dbReference type="SAM" id="SignalP"/>
    </source>
</evidence>
<keyword evidence="6 9" id="KW-0408">Iron</keyword>
<evidence type="ECO:0000256" key="8">
    <source>
        <dbReference type="ARBA" id="ARBA00043906"/>
    </source>
</evidence>
<dbReference type="OrthoDB" id="2789670at2759"/>
<keyword evidence="11" id="KW-0812">Transmembrane</keyword>
<evidence type="ECO:0000256" key="2">
    <source>
        <dbReference type="ARBA" id="ARBA00010617"/>
    </source>
</evidence>
<reference evidence="13" key="1">
    <citation type="journal article" date="2019" name="bioRxiv">
        <title>The Genome of the Zebra Mussel, Dreissena polymorpha: A Resource for Invasive Species Research.</title>
        <authorList>
            <person name="McCartney M.A."/>
            <person name="Auch B."/>
            <person name="Kono T."/>
            <person name="Mallez S."/>
            <person name="Zhang Y."/>
            <person name="Obille A."/>
            <person name="Becker A."/>
            <person name="Abrahante J.E."/>
            <person name="Garbe J."/>
            <person name="Badalamenti J.P."/>
            <person name="Herman A."/>
            <person name="Mangelson H."/>
            <person name="Liachko I."/>
            <person name="Sullivan S."/>
            <person name="Sone E.D."/>
            <person name="Koren S."/>
            <person name="Silverstein K.A.T."/>
            <person name="Beckman K.B."/>
            <person name="Gohl D.M."/>
        </authorList>
    </citation>
    <scope>NUCLEOTIDE SEQUENCE</scope>
    <source>
        <strain evidence="13">Duluth1</strain>
        <tissue evidence="13">Whole animal</tissue>
    </source>
</reference>
<evidence type="ECO:0000256" key="5">
    <source>
        <dbReference type="ARBA" id="ARBA00023002"/>
    </source>
</evidence>